<gene>
    <name evidence="2" type="ORF">QN277_007833</name>
</gene>
<accession>A0AAE1IX02</accession>
<keyword evidence="3" id="KW-1185">Reference proteome</keyword>
<organism evidence="2 3">
    <name type="scientific">Acacia crassicarpa</name>
    <name type="common">northern wattle</name>
    <dbReference type="NCBI Taxonomy" id="499986"/>
    <lineage>
        <taxon>Eukaryota</taxon>
        <taxon>Viridiplantae</taxon>
        <taxon>Streptophyta</taxon>
        <taxon>Embryophyta</taxon>
        <taxon>Tracheophyta</taxon>
        <taxon>Spermatophyta</taxon>
        <taxon>Magnoliopsida</taxon>
        <taxon>eudicotyledons</taxon>
        <taxon>Gunneridae</taxon>
        <taxon>Pentapetalae</taxon>
        <taxon>rosids</taxon>
        <taxon>fabids</taxon>
        <taxon>Fabales</taxon>
        <taxon>Fabaceae</taxon>
        <taxon>Caesalpinioideae</taxon>
        <taxon>mimosoid clade</taxon>
        <taxon>Acacieae</taxon>
        <taxon>Acacia</taxon>
    </lineage>
</organism>
<dbReference type="PANTHER" id="PTHR36720">
    <property type="entry name" value="TAF RNA POLYMERASE I SUBUNIT A"/>
    <property type="match status" value="1"/>
</dbReference>
<name>A0AAE1IX02_9FABA</name>
<protein>
    <submittedName>
        <fullName evidence="2">Uncharacterized protein</fullName>
    </submittedName>
</protein>
<dbReference type="InterPro" id="IPR011990">
    <property type="entry name" value="TPR-like_helical_dom_sf"/>
</dbReference>
<dbReference type="AlphaFoldDB" id="A0AAE1IX02"/>
<dbReference type="Gene3D" id="1.25.40.10">
    <property type="entry name" value="Tetratricopeptide repeat domain"/>
    <property type="match status" value="1"/>
</dbReference>
<feature type="compositionally biased region" description="Polar residues" evidence="1">
    <location>
        <begin position="1"/>
        <end position="17"/>
    </location>
</feature>
<dbReference type="Pfam" id="PF14929">
    <property type="entry name" value="TAF1_subA"/>
    <property type="match status" value="1"/>
</dbReference>
<reference evidence="2" key="1">
    <citation type="submission" date="2023-10" db="EMBL/GenBank/DDBJ databases">
        <title>Chromosome-level genome of the transformable northern wattle, Acacia crassicarpa.</title>
        <authorList>
            <person name="Massaro I."/>
            <person name="Sinha N.R."/>
            <person name="Poethig S."/>
            <person name="Leichty A.R."/>
        </authorList>
    </citation>
    <scope>NUCLEOTIDE SEQUENCE</scope>
    <source>
        <strain evidence="2">Acra3RX</strain>
        <tissue evidence="2">Leaf</tissue>
    </source>
</reference>
<dbReference type="GO" id="GO:0000120">
    <property type="term" value="C:RNA polymerase I transcription regulator complex"/>
    <property type="evidence" value="ECO:0007669"/>
    <property type="project" value="InterPro"/>
</dbReference>
<feature type="region of interest" description="Disordered" evidence="1">
    <location>
        <begin position="1"/>
        <end position="27"/>
    </location>
</feature>
<evidence type="ECO:0000256" key="1">
    <source>
        <dbReference type="SAM" id="MobiDB-lite"/>
    </source>
</evidence>
<evidence type="ECO:0000313" key="2">
    <source>
        <dbReference type="EMBL" id="KAK4258377.1"/>
    </source>
</evidence>
<dbReference type="GO" id="GO:0006360">
    <property type="term" value="P:transcription by RNA polymerase I"/>
    <property type="evidence" value="ECO:0007669"/>
    <property type="project" value="InterPro"/>
</dbReference>
<dbReference type="InterPro" id="IPR039495">
    <property type="entry name" value="TAF1A"/>
</dbReference>
<dbReference type="EMBL" id="JAWXYG010000012">
    <property type="protein sequence ID" value="KAK4258377.1"/>
    <property type="molecule type" value="Genomic_DNA"/>
</dbReference>
<comment type="caution">
    <text evidence="2">The sequence shown here is derived from an EMBL/GenBank/DDBJ whole genome shotgun (WGS) entry which is preliminary data.</text>
</comment>
<proteinExistence type="predicted"/>
<dbReference type="PANTHER" id="PTHR36720:SF1">
    <property type="entry name" value="TAF RNA POLYMERASE I SUBUNIT A"/>
    <property type="match status" value="1"/>
</dbReference>
<dbReference type="Proteomes" id="UP001293593">
    <property type="component" value="Unassembled WGS sequence"/>
</dbReference>
<evidence type="ECO:0000313" key="3">
    <source>
        <dbReference type="Proteomes" id="UP001293593"/>
    </source>
</evidence>
<sequence length="496" mass="57592">MNQGKPMNLENGDSATTIHGRKRKSRRVDHMNPMAKQKKLGKRIISSLTKPSYVQRLRSNKLRSQHHGILRKLLHKLVNQQNWVEASGVLSVYLRATVKETSPFENRFKYLVLLRLLKHVEKSNIKPRRIENIYDIWMAKNGQMKDEPMKSRSAVDLDFILFSLMQGNIEEAYQGVLCLKQRSRSDHDSISNMVMGLVYYEKWYSCIPKEFRWRGSELFDSLGTSYMEEEDFSSQADHQSFEYSILLPNKLLDDYYEGSVRHLHTALESTPPAPAALLPLIQLLLMGGQVDEALHVLEKQCCSSISALPSRLKAILFERFNSNNSLLLASCFEDSLKKDPTCCESLAKLVKMHEDENYSVESLVEMIAHHLDATNAEHGTWKQFADCFFRLSDKDEYRQHTSSFLRSTPKVFTKKSWSLRCKWWLNKHFSTTILGSEIEAGDLQLLTYKAACASYMYGKKFRYVMDASYHLKENDKDLLKVLDDHRRNSYGFYKEF</sequence>